<keyword evidence="1" id="KW-0547">Nucleotide-binding</keyword>
<reference evidence="5 6" key="1">
    <citation type="submission" date="2016-10" db="EMBL/GenBank/DDBJ databases">
        <authorList>
            <person name="de Groot N.N."/>
        </authorList>
    </citation>
    <scope>NUCLEOTIDE SEQUENCE [LARGE SCALE GENOMIC DNA]</scope>
    <source>
        <strain evidence="5 6">DSM 18979</strain>
    </source>
</reference>
<sequence>MYHIEVKLFNTPEVLMKQKKVLFPFRKAEALFYYLIVNKEASRDELVHLLWGDIEETTARKNLRNAIYKIKKAFGLEVLVSPKKSIVMLNPEFIFNSDVENFIKNDNPLQAYKGLFLKGFFVKDGESFEEWMYLKREEFRERYVKIIYEIVTNHNHKQDRSIEIYGRQLIEADEFDERAYRILMKYYSETGASNKAIALYNKLKTALENELGVLPENLTTGLYNEIVMMREQPEKKKNYNSLSFYGRKKELEAIKHFYRQFNTLEETRGVLIQGEAGIGKTKLKEIFLQQIEKKDTYIIESNCYQAEKEYLLKPWNPVFSRLIDIIIENEIQFPDMWINSIACLFPAFARLNNAKSNPLLVKEDILQYHMAAEVIIEVLSMITINKKIILVFEDLQWMDDMSWQLLKSILQSKKGIKIFFIGTAREGYELEIDEWLVHLVKEDKLDKITLRRFTNKEVGEFIQLSLPKLSISDEGLKEIYEDTEGNTFFLVEYINSIQGSDTWGRISSKTQDILKSRFIDITEEGIKILNLLSLFFHRVPIDILWDITGKDAVEIMDILEEIQRKGIIREIVESDKVSVEFTHHKLREFIYNRQSFTRRKLLHNKVGKVLEGRLKKDYSDRLLYSTLAYHFKEAGNFESALQYSIQNLNIYLDYCHELFPTMVDMPQEPDSVFAISDLQILKHFEMIEEMMIKGDNTIEKIELINSRQAFLHMKGRYLIRLGEYKEGVKYIHQLLEYAEGYKNSDYALKGYLQMIYYGIQTHQTELMREYIQLAQRIAVEKKLFDIKGVLTRLLGLNKMMIGEYKEAEKLMIESINHFSKNKELSQKYAMNIAACYNYLGELRRYKKEFKCALIYYDKAIKICKESKVYRSLSFFSTCAGQAAMDMDSYTEALNYFHEAVKYYNRYDLVWRRSVAEGYLALLMVMKGEVSTAIEHLEYAEEYADKMQSPYEYGLIMRVKAEIKDKMQQHKELEEVLKEKLDKKVEEYCNIGLGYLQQFNYSYEADHLKALLRKDSK</sequence>
<dbReference type="InterPro" id="IPR005158">
    <property type="entry name" value="BTAD"/>
</dbReference>
<keyword evidence="6" id="KW-1185">Reference proteome</keyword>
<dbReference type="RefSeq" id="WP_090447085.1">
    <property type="nucleotide sequence ID" value="NZ_FOHU01000043.1"/>
</dbReference>
<organism evidence="5 6">
    <name type="scientific">Natronincola peptidivorans</name>
    <dbReference type="NCBI Taxonomy" id="426128"/>
    <lineage>
        <taxon>Bacteria</taxon>
        <taxon>Bacillati</taxon>
        <taxon>Bacillota</taxon>
        <taxon>Clostridia</taxon>
        <taxon>Peptostreptococcales</taxon>
        <taxon>Natronincolaceae</taxon>
        <taxon>Natronincola</taxon>
    </lineage>
</organism>
<dbReference type="GO" id="GO:0005737">
    <property type="term" value="C:cytoplasm"/>
    <property type="evidence" value="ECO:0007669"/>
    <property type="project" value="TreeGrafter"/>
</dbReference>
<dbReference type="Gene3D" id="1.25.40.10">
    <property type="entry name" value="Tetratricopeptide repeat domain"/>
    <property type="match status" value="2"/>
</dbReference>
<dbReference type="InterPro" id="IPR041664">
    <property type="entry name" value="AAA_16"/>
</dbReference>
<evidence type="ECO:0000256" key="3">
    <source>
        <dbReference type="SAM" id="Coils"/>
    </source>
</evidence>
<dbReference type="InterPro" id="IPR011990">
    <property type="entry name" value="TPR-like_helical_dom_sf"/>
</dbReference>
<dbReference type="Proteomes" id="UP000199568">
    <property type="component" value="Unassembled WGS sequence"/>
</dbReference>
<dbReference type="STRING" id="426128.SAMN05660297_03624"/>
<dbReference type="SUPFAM" id="SSF48452">
    <property type="entry name" value="TPR-like"/>
    <property type="match status" value="2"/>
</dbReference>
<dbReference type="Gene3D" id="3.40.50.300">
    <property type="entry name" value="P-loop containing nucleotide triphosphate hydrolases"/>
    <property type="match status" value="1"/>
</dbReference>
<keyword evidence="3" id="KW-0175">Coiled coil</keyword>
<feature type="domain" description="Bacterial transcriptional activator" evidence="4">
    <location>
        <begin position="97"/>
        <end position="227"/>
    </location>
</feature>
<dbReference type="SUPFAM" id="SSF52540">
    <property type="entry name" value="P-loop containing nucleoside triphosphate hydrolases"/>
    <property type="match status" value="1"/>
</dbReference>
<dbReference type="InterPro" id="IPR019734">
    <property type="entry name" value="TPR_rpt"/>
</dbReference>
<dbReference type="AlphaFoldDB" id="A0A1I0HF97"/>
<evidence type="ECO:0000313" key="5">
    <source>
        <dbReference type="EMBL" id="SET82545.1"/>
    </source>
</evidence>
<gene>
    <name evidence="5" type="ORF">SAMN05660297_03624</name>
</gene>
<dbReference type="InterPro" id="IPR036388">
    <property type="entry name" value="WH-like_DNA-bd_sf"/>
</dbReference>
<dbReference type="GO" id="GO:0003677">
    <property type="term" value="F:DNA binding"/>
    <property type="evidence" value="ECO:0007669"/>
    <property type="project" value="UniProtKB-KW"/>
</dbReference>
<dbReference type="Gene3D" id="1.10.10.10">
    <property type="entry name" value="Winged helix-like DNA-binding domain superfamily/Winged helix DNA-binding domain"/>
    <property type="match status" value="1"/>
</dbReference>
<dbReference type="PANTHER" id="PTHR16305:SF28">
    <property type="entry name" value="GUANYLATE CYCLASE DOMAIN-CONTAINING PROTEIN"/>
    <property type="match status" value="1"/>
</dbReference>
<dbReference type="EMBL" id="FOHU01000043">
    <property type="protein sequence ID" value="SET82545.1"/>
    <property type="molecule type" value="Genomic_DNA"/>
</dbReference>
<dbReference type="OrthoDB" id="190810at2"/>
<evidence type="ECO:0000313" key="6">
    <source>
        <dbReference type="Proteomes" id="UP000199568"/>
    </source>
</evidence>
<accession>A0A1I0HF97</accession>
<evidence type="ECO:0000256" key="1">
    <source>
        <dbReference type="ARBA" id="ARBA00022741"/>
    </source>
</evidence>
<evidence type="ECO:0000259" key="4">
    <source>
        <dbReference type="SMART" id="SM01043"/>
    </source>
</evidence>
<feature type="coiled-coil region" evidence="3">
    <location>
        <begin position="955"/>
        <end position="986"/>
    </location>
</feature>
<dbReference type="PANTHER" id="PTHR16305">
    <property type="entry name" value="TESTICULAR SOLUBLE ADENYLYL CYCLASE"/>
    <property type="match status" value="1"/>
</dbReference>
<keyword evidence="5" id="KW-0238">DNA-binding</keyword>
<dbReference type="SMART" id="SM01043">
    <property type="entry name" value="BTAD"/>
    <property type="match status" value="1"/>
</dbReference>
<evidence type="ECO:0000256" key="2">
    <source>
        <dbReference type="ARBA" id="ARBA00022840"/>
    </source>
</evidence>
<dbReference type="SMART" id="SM00028">
    <property type="entry name" value="TPR"/>
    <property type="match status" value="3"/>
</dbReference>
<proteinExistence type="predicted"/>
<dbReference type="Pfam" id="PF13191">
    <property type="entry name" value="AAA_16"/>
    <property type="match status" value="1"/>
</dbReference>
<protein>
    <submittedName>
        <fullName evidence="5">DNA-binding transcriptional activator of the SARP family</fullName>
    </submittedName>
</protein>
<dbReference type="InterPro" id="IPR027417">
    <property type="entry name" value="P-loop_NTPase"/>
</dbReference>
<dbReference type="GO" id="GO:0004016">
    <property type="term" value="F:adenylate cyclase activity"/>
    <property type="evidence" value="ECO:0007669"/>
    <property type="project" value="TreeGrafter"/>
</dbReference>
<keyword evidence="2" id="KW-0067">ATP-binding</keyword>
<name>A0A1I0HF97_9FIRM</name>
<dbReference type="Pfam" id="PF03704">
    <property type="entry name" value="BTAD"/>
    <property type="match status" value="1"/>
</dbReference>
<dbReference type="GO" id="GO:0005524">
    <property type="term" value="F:ATP binding"/>
    <property type="evidence" value="ECO:0007669"/>
    <property type="project" value="UniProtKB-KW"/>
</dbReference>